<dbReference type="Proteomes" id="UP000538566">
    <property type="component" value="Unassembled WGS sequence"/>
</dbReference>
<dbReference type="RefSeq" id="WP_144901927.1">
    <property type="nucleotide sequence ID" value="NZ_JACHOA010000001.1"/>
</dbReference>
<dbReference type="AlphaFoldDB" id="A0A7W7A8C6"/>
<gene>
    <name evidence="8" type="ORF">GGR37_000482</name>
</gene>
<evidence type="ECO:0000256" key="3">
    <source>
        <dbReference type="ARBA" id="ARBA00022989"/>
    </source>
</evidence>
<keyword evidence="2 6" id="KW-0812">Transmembrane</keyword>
<keyword evidence="9" id="KW-1185">Reference proteome</keyword>
<sequence>MRMLRTIFWIAVVAILAAFTAANWQPVEVRIWEGLLLETRLPVLVIMAFLLGLVPTWLLYRATRWRLTRRIASLETSLGAKAAPSLSSTNLEAAQGSDTRMSETP</sequence>
<accession>A0A7W7A8C6</accession>
<feature type="region of interest" description="Disordered" evidence="5">
    <location>
        <begin position="85"/>
        <end position="105"/>
    </location>
</feature>
<evidence type="ECO:0000256" key="2">
    <source>
        <dbReference type="ARBA" id="ARBA00022692"/>
    </source>
</evidence>
<dbReference type="GO" id="GO:0005886">
    <property type="term" value="C:plasma membrane"/>
    <property type="evidence" value="ECO:0007669"/>
    <property type="project" value="InterPro"/>
</dbReference>
<proteinExistence type="predicted"/>
<organism evidence="8 9">
    <name type="scientific">Novosphingobium taihuense</name>
    <dbReference type="NCBI Taxonomy" id="260085"/>
    <lineage>
        <taxon>Bacteria</taxon>
        <taxon>Pseudomonadati</taxon>
        <taxon>Pseudomonadota</taxon>
        <taxon>Alphaproteobacteria</taxon>
        <taxon>Sphingomonadales</taxon>
        <taxon>Sphingomonadaceae</taxon>
        <taxon>Novosphingobium</taxon>
    </lineage>
</organism>
<dbReference type="InterPro" id="IPR010445">
    <property type="entry name" value="LapA_dom"/>
</dbReference>
<protein>
    <recommendedName>
        <fullName evidence="7">Lipopolysaccharide assembly protein A domain-containing protein</fullName>
    </recommendedName>
</protein>
<reference evidence="8 9" key="1">
    <citation type="submission" date="2020-08" db="EMBL/GenBank/DDBJ databases">
        <title>Genomic Encyclopedia of Type Strains, Phase IV (KMG-IV): sequencing the most valuable type-strain genomes for metagenomic binning, comparative biology and taxonomic classification.</title>
        <authorList>
            <person name="Goeker M."/>
        </authorList>
    </citation>
    <scope>NUCLEOTIDE SEQUENCE [LARGE SCALE GENOMIC DNA]</scope>
    <source>
        <strain evidence="8 9">DSM 17507</strain>
    </source>
</reference>
<feature type="domain" description="Lipopolysaccharide assembly protein A" evidence="7">
    <location>
        <begin position="23"/>
        <end position="77"/>
    </location>
</feature>
<evidence type="ECO:0000313" key="9">
    <source>
        <dbReference type="Proteomes" id="UP000538566"/>
    </source>
</evidence>
<evidence type="ECO:0000256" key="4">
    <source>
        <dbReference type="ARBA" id="ARBA00023136"/>
    </source>
</evidence>
<keyword evidence="4 6" id="KW-0472">Membrane</keyword>
<comment type="caution">
    <text evidence="8">The sequence shown here is derived from an EMBL/GenBank/DDBJ whole genome shotgun (WGS) entry which is preliminary data.</text>
</comment>
<keyword evidence="3 6" id="KW-1133">Transmembrane helix</keyword>
<dbReference type="EMBL" id="JACHOA010000001">
    <property type="protein sequence ID" value="MBB4612236.1"/>
    <property type="molecule type" value="Genomic_DNA"/>
</dbReference>
<evidence type="ECO:0000313" key="8">
    <source>
        <dbReference type="EMBL" id="MBB4612236.1"/>
    </source>
</evidence>
<dbReference type="Pfam" id="PF06305">
    <property type="entry name" value="LapA_dom"/>
    <property type="match status" value="1"/>
</dbReference>
<evidence type="ECO:0000259" key="7">
    <source>
        <dbReference type="Pfam" id="PF06305"/>
    </source>
</evidence>
<evidence type="ECO:0000256" key="6">
    <source>
        <dbReference type="SAM" id="Phobius"/>
    </source>
</evidence>
<keyword evidence="1" id="KW-1003">Cell membrane</keyword>
<feature type="transmembrane region" description="Helical" evidence="6">
    <location>
        <begin position="41"/>
        <end position="60"/>
    </location>
</feature>
<evidence type="ECO:0000256" key="1">
    <source>
        <dbReference type="ARBA" id="ARBA00022475"/>
    </source>
</evidence>
<name>A0A7W7A8C6_9SPHN</name>
<evidence type="ECO:0000256" key="5">
    <source>
        <dbReference type="SAM" id="MobiDB-lite"/>
    </source>
</evidence>
<dbReference type="OrthoDB" id="7595841at2"/>